<dbReference type="InterPro" id="IPR032369">
    <property type="entry name" value="DUF4872"/>
</dbReference>
<protein>
    <recommendedName>
        <fullName evidence="1">DUF4872 domain-containing protein</fullName>
    </recommendedName>
</protein>
<feature type="domain" description="DUF4872" evidence="1">
    <location>
        <begin position="2"/>
        <end position="56"/>
    </location>
</feature>
<reference evidence="2" key="1">
    <citation type="journal article" date="2014" name="Front. Microbiol.">
        <title>High frequency of phylogenetically diverse reductive dehalogenase-homologous genes in deep subseafloor sedimentary metagenomes.</title>
        <authorList>
            <person name="Kawai M."/>
            <person name="Futagami T."/>
            <person name="Toyoda A."/>
            <person name="Takaki Y."/>
            <person name="Nishi S."/>
            <person name="Hori S."/>
            <person name="Arai W."/>
            <person name="Tsubouchi T."/>
            <person name="Morono Y."/>
            <person name="Uchiyama I."/>
            <person name="Ito T."/>
            <person name="Fujiyama A."/>
            <person name="Inagaki F."/>
            <person name="Takami H."/>
        </authorList>
    </citation>
    <scope>NUCLEOTIDE SEQUENCE</scope>
    <source>
        <strain evidence="2">Expedition CK06-06</strain>
    </source>
</reference>
<organism evidence="2">
    <name type="scientific">marine sediment metagenome</name>
    <dbReference type="NCBI Taxonomy" id="412755"/>
    <lineage>
        <taxon>unclassified sequences</taxon>
        <taxon>metagenomes</taxon>
        <taxon>ecological metagenomes</taxon>
    </lineage>
</organism>
<comment type="caution">
    <text evidence="2">The sequence shown here is derived from an EMBL/GenBank/DDBJ whole genome shotgun (WGS) entry which is preliminary data.</text>
</comment>
<proteinExistence type="predicted"/>
<name>X0VGA7_9ZZZZ</name>
<evidence type="ECO:0000259" key="1">
    <source>
        <dbReference type="Pfam" id="PF16169"/>
    </source>
</evidence>
<sequence length="61" mass="7042">LDISERMTEIGDLWRDFALIGSRICKNRASETETYPTMADTLRECAAEEEKLLRDLSQIVH</sequence>
<evidence type="ECO:0000313" key="2">
    <source>
        <dbReference type="EMBL" id="GAG11463.1"/>
    </source>
</evidence>
<dbReference type="AlphaFoldDB" id="X0VGA7"/>
<feature type="non-terminal residue" evidence="2">
    <location>
        <position position="1"/>
    </location>
</feature>
<dbReference type="Pfam" id="PF16169">
    <property type="entry name" value="DUF4872"/>
    <property type="match status" value="1"/>
</dbReference>
<gene>
    <name evidence="2" type="ORF">S01H1_37308</name>
</gene>
<accession>X0VGA7</accession>
<dbReference type="EMBL" id="BARS01023433">
    <property type="protein sequence ID" value="GAG11463.1"/>
    <property type="molecule type" value="Genomic_DNA"/>
</dbReference>